<dbReference type="Pfam" id="PF21089">
    <property type="entry name" value="PKS_DH_N"/>
    <property type="match status" value="1"/>
</dbReference>
<dbReference type="EC" id="2.3.1.-" evidence="9"/>
<evidence type="ECO:0000256" key="1">
    <source>
        <dbReference type="ARBA" id="ARBA00022450"/>
    </source>
</evidence>
<dbReference type="InterPro" id="IPR042104">
    <property type="entry name" value="PKS_dehydratase_sf"/>
</dbReference>
<dbReference type="SUPFAM" id="SSF51735">
    <property type="entry name" value="NAD(P)-binding Rossmann-fold domains"/>
    <property type="match status" value="1"/>
</dbReference>
<dbReference type="InterPro" id="IPR049900">
    <property type="entry name" value="PKS_mFAS_DH"/>
</dbReference>
<feature type="domain" description="PKS/mFAS DH" evidence="8">
    <location>
        <begin position="1293"/>
        <end position="1573"/>
    </location>
</feature>
<feature type="active site" description="Proton donor; for dehydratase activity" evidence="5">
    <location>
        <position position="1490"/>
    </location>
</feature>
<keyword evidence="4" id="KW-0511">Multifunctional enzyme</keyword>
<dbReference type="InterPro" id="IPR014031">
    <property type="entry name" value="Ketoacyl_synth_C"/>
</dbReference>
<evidence type="ECO:0000313" key="9">
    <source>
        <dbReference type="EMBL" id="TDZ49270.1"/>
    </source>
</evidence>
<keyword evidence="1" id="KW-0596">Phosphopantetheine</keyword>
<dbReference type="Proteomes" id="UP000295165">
    <property type="component" value="Unassembled WGS sequence"/>
</dbReference>
<dbReference type="SMART" id="SM00825">
    <property type="entry name" value="PKS_KS"/>
    <property type="match status" value="1"/>
</dbReference>
<dbReference type="EMBL" id="PECC01000028">
    <property type="protein sequence ID" value="TDZ49270.1"/>
    <property type="molecule type" value="Genomic_DNA"/>
</dbReference>
<dbReference type="SMART" id="SM00822">
    <property type="entry name" value="PKS_KR"/>
    <property type="match status" value="1"/>
</dbReference>
<dbReference type="InterPro" id="IPR016039">
    <property type="entry name" value="Thiolase-like"/>
</dbReference>
<evidence type="ECO:0000256" key="2">
    <source>
        <dbReference type="ARBA" id="ARBA00022553"/>
    </source>
</evidence>
<comment type="caution">
    <text evidence="9">The sequence shown here is derived from an EMBL/GenBank/DDBJ whole genome shotgun (WGS) entry which is preliminary data.</text>
</comment>
<dbReference type="InterPro" id="IPR057326">
    <property type="entry name" value="KR_dom"/>
</dbReference>
<feature type="region of interest" description="C-terminal hotdog fold" evidence="5">
    <location>
        <begin position="1432"/>
        <end position="1573"/>
    </location>
</feature>
<dbReference type="Gene3D" id="3.10.129.110">
    <property type="entry name" value="Polyketide synthase dehydratase"/>
    <property type="match status" value="1"/>
</dbReference>
<evidence type="ECO:0000313" key="10">
    <source>
        <dbReference type="Proteomes" id="UP000295165"/>
    </source>
</evidence>
<dbReference type="Pfam" id="PF00109">
    <property type="entry name" value="ketoacyl-synt"/>
    <property type="match status" value="2"/>
</dbReference>
<dbReference type="PROSITE" id="PS52019">
    <property type="entry name" value="PKS_MFAS_DH"/>
    <property type="match status" value="1"/>
</dbReference>
<keyword evidence="2" id="KW-0597">Phosphoprotein</keyword>
<feature type="domain" description="Ketosynthase family 3 (KS3)" evidence="7">
    <location>
        <begin position="6"/>
        <end position="434"/>
    </location>
</feature>
<dbReference type="GO" id="GO:0006633">
    <property type="term" value="P:fatty acid biosynthetic process"/>
    <property type="evidence" value="ECO:0007669"/>
    <property type="project" value="TreeGrafter"/>
</dbReference>
<reference evidence="9 10" key="1">
    <citation type="journal article" date="2019" name="Sci. Rep.">
        <title>Extended insight into the Mycobacterium chelonae-abscessus complex through whole genome sequencing of Mycobacterium salmoniphilum outbreak and Mycobacterium salmoniphilum-like strains.</title>
        <authorList>
            <person name="Behra P.R.K."/>
            <person name="Das S."/>
            <person name="Pettersson B.M.F."/>
            <person name="Shirreff L."/>
            <person name="DuCote T."/>
            <person name="Jacobsson K.G."/>
            <person name="Ennis D.G."/>
            <person name="Kirsebom L.A."/>
        </authorList>
    </citation>
    <scope>NUCLEOTIDE SEQUENCE [LARGE SCALE GENOMIC DNA]</scope>
    <source>
        <strain evidence="9 10">CCUG 63697</strain>
    </source>
</reference>
<organism evidence="9 10">
    <name type="scientific">Mycobacteroides franklinii</name>
    <dbReference type="NCBI Taxonomy" id="948102"/>
    <lineage>
        <taxon>Bacteria</taxon>
        <taxon>Bacillati</taxon>
        <taxon>Actinomycetota</taxon>
        <taxon>Actinomycetes</taxon>
        <taxon>Mycobacteriales</taxon>
        <taxon>Mycobacteriaceae</taxon>
        <taxon>Mycobacteroides</taxon>
    </lineage>
</organism>
<feature type="active site" description="Proton acceptor; for dehydratase activity" evidence="5">
    <location>
        <position position="1324"/>
    </location>
</feature>
<dbReference type="Pfam" id="PF02801">
    <property type="entry name" value="Ketoacyl-synt_C"/>
    <property type="match status" value="1"/>
</dbReference>
<dbReference type="PANTHER" id="PTHR43775">
    <property type="entry name" value="FATTY ACID SYNTHASE"/>
    <property type="match status" value="1"/>
</dbReference>
<accession>A0A4R8R2W6</accession>
<dbReference type="InterPro" id="IPR020841">
    <property type="entry name" value="PKS_Beta-ketoAc_synthase_dom"/>
</dbReference>
<dbReference type="Gene3D" id="3.40.50.720">
    <property type="entry name" value="NAD(P)-binding Rossmann-like Domain"/>
    <property type="match status" value="1"/>
</dbReference>
<sequence length="1581" mass="168659">MTTTSQGTVAVVGMGLVAPGVSSPEEFWRVLCGSQNTLREPSHIDVGHWFHPDPSTSDKTYVRIGGFLDDFDPHPDLAKEQALGYWDGADRTAVLLRHGLLQAMGSVTINEGDRLGAYIGAQPGGLALEDAILMATARAAQQSSSEALWARYRHAPERAVDAFPDRMVRAACRDLLPEDSDVLVVDTACSSSLYAVDLGVKSLLAGERDVVLCGGANIGSRRDMVLFAKLRGLSTTGEIRAFDTDAAGVLFSDAAAVVALKRLERALDDGDEILGLLAGFGGSADGEGSVMASSPKGQRRAVDRARSVNAVDAEAVAWFVAHGTGTRVGDDVELETLTGVASPGQTWCTSNKPLIGHGAWAAGAINVIHAVLAMRHGEIPAERYFTGFPSTARTDRIVVPTEPVSWPASPTARRIAGVCAYGFGGTNAHLLVQAPDSVIEPPVSAPRRGAGAVLDDPMVLVGSSVHFPGSVSQDEITHWLCGDGTAPPRSFGHDYPLPPISELRMPPVNARSIDRTHLMGLAVVRDFVGQHGELWSEICERTGVFTGHTGPTRAMVEYSMRVGADHLRALLAEDPGTTPEDRSRLEAELAALNTKLPEANERSMTGQLTNIISSMVVNRYRLGGMAMNVDCGRSSTQGALHAAERFLASGELDFAIVIGLNGHSTEFMAGLSGLAPDELAEGAVMLALTRRSVAEKSGCPIRAILRTDAARTGRHIGLGGAPARCYQGADGALAVLRAVSMGHRDPVTVHNVDPAPLVRVEPAGTETAPAASIPARAVMVLRRADAQPVREHLPAIGPGTLILTHSAEIAQKLEPFARTAMAPIVCTDSAAVASDLLTLADDGPQAAVGAATAAMGVRFRRLLIVASARVAGSVWPAPPASELLALQECALAAAAALGEQPPADSTVTALLLDPLRRETIHPHMTLFTGFMRALAHEIPNPVFAVVTDAALAAALDQVAAESASVRDRAVVYYRQGLRYIEKLCAAPLPESRRHGPLPWERQPVVVATGGARGATAAVVTALASRVRLAVWLLGTTPDDEVPADILAAEDGELTARRVEFLARERQIDSTATIIALNARFEALLRAREIRRTLRRLEHLCGAENVHYLVCDVRDREQVLRAAKTVRTRHDRVDFLIHGAGRIHSASVSHKPLEEFRAVRDIKVAGYHHLKEAFSDPPPGLWCNFGSGSALLGCGGDTDYVSANEYLCAAAKYEDGNEFTPAWGLWTETGMVRDIAEQLSRQYKFTGISNDHGAALMLSELVVPHPLDPVPFYGISPAFADAVPDGGCEREQSGPLLDSVKLPRGAAAEWVWRPNSTRDGYLAEHLFDGRPVLPAVMMLAMAAEAASSLNPGLEVTGFRDLQIAAPVYADVPEAMCRVTAETVGPDDVQIELRSDVVTRDGRVLVPDRLHCRVRVHLGRFSTSPPAQAVRSAPLLEDDPAVRPDVSAQLSGVWRTLHRSASDSAGASAICRPHAQPNSVFARLRFPALVLDSTLRLFGYPPQPDGTQIMAVPTAAERIDFYAACTDVTLAERYPAGVDLSYDAACGRAVASADGRTLLTVTNLTIHPIDYLPSEIPYQEWYS</sequence>
<dbReference type="Pfam" id="PF08659">
    <property type="entry name" value="KR"/>
    <property type="match status" value="1"/>
</dbReference>
<evidence type="ECO:0000259" key="8">
    <source>
        <dbReference type="PROSITE" id="PS52019"/>
    </source>
</evidence>
<proteinExistence type="inferred from homology"/>
<dbReference type="InterPro" id="IPR020807">
    <property type="entry name" value="PKS_DH"/>
</dbReference>
<dbReference type="GO" id="GO:0004312">
    <property type="term" value="F:fatty acid synthase activity"/>
    <property type="evidence" value="ECO:0007669"/>
    <property type="project" value="TreeGrafter"/>
</dbReference>
<name>A0A4R8R2W6_9MYCO</name>
<keyword evidence="9" id="KW-0012">Acyltransferase</keyword>
<gene>
    <name evidence="9" type="primary">pks2_1</name>
    <name evidence="9" type="ORF">CCUG63697_03806</name>
</gene>
<dbReference type="InterPro" id="IPR049552">
    <property type="entry name" value="PKS_DH_N"/>
</dbReference>
<dbReference type="PANTHER" id="PTHR43775:SF37">
    <property type="entry name" value="SI:DKEY-61P9.11"/>
    <property type="match status" value="1"/>
</dbReference>
<keyword evidence="6 9" id="KW-0808">Transferase</keyword>
<dbReference type="SUPFAM" id="SSF53901">
    <property type="entry name" value="Thiolase-like"/>
    <property type="match status" value="3"/>
</dbReference>
<protein>
    <submittedName>
        <fullName evidence="9">Phthioceranic/hydroxyphthioceranic acid synthase</fullName>
        <ecNumber evidence="9">2.3.1.-</ecNumber>
    </submittedName>
</protein>
<dbReference type="RefSeq" id="WP_134050583.1">
    <property type="nucleotide sequence ID" value="NZ_PECB01000002.1"/>
</dbReference>
<evidence type="ECO:0000256" key="3">
    <source>
        <dbReference type="ARBA" id="ARBA00022857"/>
    </source>
</evidence>
<dbReference type="InterPro" id="IPR050091">
    <property type="entry name" value="PKS_NRPS_Biosynth_Enz"/>
</dbReference>
<dbReference type="SMART" id="SM00826">
    <property type="entry name" value="PKS_DH"/>
    <property type="match status" value="1"/>
</dbReference>
<evidence type="ECO:0000256" key="5">
    <source>
        <dbReference type="PROSITE-ProRule" id="PRU01363"/>
    </source>
</evidence>
<comment type="similarity">
    <text evidence="6">Belongs to the thiolase-like superfamily. Beta-ketoacyl-ACP synthases family.</text>
</comment>
<dbReference type="Gene3D" id="3.40.47.10">
    <property type="match status" value="2"/>
</dbReference>
<dbReference type="PROSITE" id="PS52004">
    <property type="entry name" value="KS3_2"/>
    <property type="match status" value="1"/>
</dbReference>
<keyword evidence="3" id="KW-0521">NADP</keyword>
<dbReference type="InterPro" id="IPR013968">
    <property type="entry name" value="PKS_KR"/>
</dbReference>
<dbReference type="InterPro" id="IPR036291">
    <property type="entry name" value="NAD(P)-bd_dom_sf"/>
</dbReference>
<keyword evidence="10" id="KW-1185">Reference proteome</keyword>
<evidence type="ECO:0000256" key="4">
    <source>
        <dbReference type="ARBA" id="ARBA00023268"/>
    </source>
</evidence>
<evidence type="ECO:0000259" key="7">
    <source>
        <dbReference type="PROSITE" id="PS52004"/>
    </source>
</evidence>
<dbReference type="CDD" id="cd00833">
    <property type="entry name" value="PKS"/>
    <property type="match status" value="1"/>
</dbReference>
<dbReference type="InterPro" id="IPR014030">
    <property type="entry name" value="Ketoacyl_synth_N"/>
</dbReference>
<evidence type="ECO:0000256" key="6">
    <source>
        <dbReference type="RuleBase" id="RU003694"/>
    </source>
</evidence>
<feature type="region of interest" description="N-terminal hotdog fold" evidence="5">
    <location>
        <begin position="1293"/>
        <end position="1421"/>
    </location>
</feature>